<evidence type="ECO:0000313" key="2">
    <source>
        <dbReference type="EMBL" id="KAF2220523.1"/>
    </source>
</evidence>
<feature type="compositionally biased region" description="Pro residues" evidence="1">
    <location>
        <begin position="435"/>
        <end position="475"/>
    </location>
</feature>
<dbReference type="EMBL" id="ML992512">
    <property type="protein sequence ID" value="KAF2220523.1"/>
    <property type="molecule type" value="Genomic_DNA"/>
</dbReference>
<dbReference type="Proteomes" id="UP000799538">
    <property type="component" value="Unassembled WGS sequence"/>
</dbReference>
<reference evidence="3" key="1">
    <citation type="journal article" date="2020" name="Stud. Mycol.">
        <title>101 Dothideomycetes genomes: A test case for predicting lifestyles and emergence of pathogens.</title>
        <authorList>
            <person name="Haridas S."/>
            <person name="Albert R."/>
            <person name="Binder M."/>
            <person name="Bloem J."/>
            <person name="LaButti K."/>
            <person name="Salamov A."/>
            <person name="Andreopoulos B."/>
            <person name="Baker S."/>
            <person name="Barry K."/>
            <person name="Bills G."/>
            <person name="Bluhm B."/>
            <person name="Cannon C."/>
            <person name="Castanera R."/>
            <person name="Culley D."/>
            <person name="Daum C."/>
            <person name="Ezra D."/>
            <person name="Gonzalez J."/>
            <person name="Henrissat B."/>
            <person name="Kuo A."/>
            <person name="Liang C."/>
            <person name="Lipzen A."/>
            <person name="Lutzoni F."/>
            <person name="Magnuson J."/>
            <person name="Mondo S."/>
            <person name="Nolan M."/>
            <person name="Ohm R."/>
            <person name="Pangilinan J."/>
            <person name="Park H.-J."/>
            <person name="Ramirez L."/>
            <person name="Alfaro M."/>
            <person name="Sun H."/>
            <person name="Tritt A."/>
            <person name="Yoshinaga Y."/>
            <person name="Zwiers L.-H."/>
            <person name="Turgeon B."/>
            <person name="Goodwin S."/>
            <person name="Spatafora J."/>
            <person name="Crous P."/>
            <person name="Grigoriev I."/>
        </authorList>
    </citation>
    <scope>NUCLEOTIDE SEQUENCE [LARGE SCALE GENOMIC DNA]</scope>
    <source>
        <strain evidence="3">CECT 20119</strain>
    </source>
</reference>
<keyword evidence="3" id="KW-1185">Reference proteome</keyword>
<feature type="region of interest" description="Disordered" evidence="1">
    <location>
        <begin position="361"/>
        <end position="509"/>
    </location>
</feature>
<organism evidence="2 3">
    <name type="scientific">Elsinoe ampelina</name>
    <dbReference type="NCBI Taxonomy" id="302913"/>
    <lineage>
        <taxon>Eukaryota</taxon>
        <taxon>Fungi</taxon>
        <taxon>Dikarya</taxon>
        <taxon>Ascomycota</taxon>
        <taxon>Pezizomycotina</taxon>
        <taxon>Dothideomycetes</taxon>
        <taxon>Dothideomycetidae</taxon>
        <taxon>Myriangiales</taxon>
        <taxon>Elsinoaceae</taxon>
        <taxon>Elsinoe</taxon>
    </lineage>
</organism>
<protein>
    <submittedName>
        <fullName evidence="2">Uncharacterized protein</fullName>
    </submittedName>
</protein>
<feature type="region of interest" description="Disordered" evidence="1">
    <location>
        <begin position="86"/>
        <end position="108"/>
    </location>
</feature>
<feature type="compositionally biased region" description="Polar residues" evidence="1">
    <location>
        <begin position="365"/>
        <end position="382"/>
    </location>
</feature>
<accession>A0A6A6G4M9</accession>
<proteinExistence type="predicted"/>
<name>A0A6A6G4M9_9PEZI</name>
<dbReference type="OrthoDB" id="21470at2759"/>
<dbReference type="PANTHER" id="PTHR46345:SF8">
    <property type="entry name" value="FORMIN 3, ISOFORM B"/>
    <property type="match status" value="1"/>
</dbReference>
<dbReference type="PANTHER" id="PTHR46345">
    <property type="entry name" value="INVERTED FORMIN-2"/>
    <property type="match status" value="1"/>
</dbReference>
<evidence type="ECO:0000313" key="3">
    <source>
        <dbReference type="Proteomes" id="UP000799538"/>
    </source>
</evidence>
<dbReference type="AlphaFoldDB" id="A0A6A6G4M9"/>
<sequence>MDLARGILRGAFTKQDGDLAPVDKDTLNTFCQNLDQVIQQQLPESSSESTESLVWILANVAPSSTRTAALGKYLIKLVEAQGRRGSTSHVTYSETGDPRRQRNLQSNGTAEKSWYSLADAKAEAGAAGTAITALVFLAVIFDAICYRVANDRRLDGFTSGIKVATLQLLQHASLEEGKLALDIYHVLHKLLSCFSKDGTFDDFDVMELRKTVRGNYDAWLSWLKASDLPAHRRLLRKNDVLTSLHDLPRYHGNKDDPWYQQPAGTILDLIQGQNPINTEKIRPISMAGVTIDPELADVVNEHVRAGDRIYALTKISPYLDDSDVRLNSLGFRVQKDAESGRKRVIETYYGHQTGHFERLKRRKTTVQSRPQTDVSAQQQRQVKQIPIPTTVGPKSGPPEPMRSQGIAPPPQAAYSSFHERPPPPPPPSGGTAGSPPFPFQIPPRPSDWNGPWPPPPPLAAIGNPPAPPPPPPAYSPPNGSFGYNGDAGRGALSPSATASDRHHSKTTLV</sequence>
<evidence type="ECO:0000256" key="1">
    <source>
        <dbReference type="SAM" id="MobiDB-lite"/>
    </source>
</evidence>
<gene>
    <name evidence="2" type="ORF">BDZ85DRAFT_284257</name>
</gene>